<sequence length="155" mass="17097">MDTGLTIARIAHLRVVGANQVEVVWSEGIRAGRTDVLDLTPLIGSYKVYRPLRNNPDLFATAHLIEDGDVVAWDGPDLEMTAELIETLAEQSMSPADFERFLVRNGLTHEAAAALLGRSRRQIENYLHVGPIPRIVALACFGYEAFVARDRARAA</sequence>
<gene>
    <name evidence="1" type="ORF">F1193_01570</name>
</gene>
<dbReference type="Proteomes" id="UP000323886">
    <property type="component" value="Unassembled WGS sequence"/>
</dbReference>
<dbReference type="GO" id="GO:0003677">
    <property type="term" value="F:DNA binding"/>
    <property type="evidence" value="ECO:0007669"/>
    <property type="project" value="InterPro"/>
</dbReference>
<protein>
    <recommendedName>
        <fullName evidence="3">DUF2442 domain-containing protein</fullName>
    </recommendedName>
</protein>
<dbReference type="OrthoDB" id="8234829at2"/>
<dbReference type="EMBL" id="VWPL01000002">
    <property type="protein sequence ID" value="KAA5603363.1"/>
    <property type="molecule type" value="Genomic_DNA"/>
</dbReference>
<evidence type="ECO:0000313" key="2">
    <source>
        <dbReference type="Proteomes" id="UP000323886"/>
    </source>
</evidence>
<dbReference type="AlphaFoldDB" id="A0A5M6I5C0"/>
<comment type="caution">
    <text evidence="1">The sequence shown here is derived from an EMBL/GenBank/DDBJ whole genome shotgun (WGS) entry which is preliminary data.</text>
</comment>
<reference evidence="1 2" key="1">
    <citation type="submission" date="2019-09" db="EMBL/GenBank/DDBJ databases">
        <title>Draft Whole-Genome sequence of Blastochloris sulfoviridis DSM 729.</title>
        <authorList>
            <person name="Meyer T.E."/>
            <person name="Kyndt J.A."/>
        </authorList>
    </citation>
    <scope>NUCLEOTIDE SEQUENCE [LARGE SCALE GENOMIC DNA]</scope>
    <source>
        <strain evidence="1 2">DSM 729</strain>
    </source>
</reference>
<organism evidence="1 2">
    <name type="scientific">Blastochloris sulfoviridis</name>
    <dbReference type="NCBI Taxonomy" id="50712"/>
    <lineage>
        <taxon>Bacteria</taxon>
        <taxon>Pseudomonadati</taxon>
        <taxon>Pseudomonadota</taxon>
        <taxon>Alphaproteobacteria</taxon>
        <taxon>Hyphomicrobiales</taxon>
        <taxon>Blastochloridaceae</taxon>
        <taxon>Blastochloris</taxon>
    </lineage>
</organism>
<evidence type="ECO:0000313" key="1">
    <source>
        <dbReference type="EMBL" id="KAA5603363.1"/>
    </source>
</evidence>
<dbReference type="Gene3D" id="3.30.2020.10">
    <property type="entry name" value="NE0471-like N-terminal domain"/>
    <property type="match status" value="1"/>
</dbReference>
<dbReference type="InterPro" id="IPR010982">
    <property type="entry name" value="Lambda_DNA-bd_dom_sf"/>
</dbReference>
<dbReference type="SUPFAM" id="SSF143880">
    <property type="entry name" value="NE0471 N-terminal domain-like"/>
    <property type="match status" value="1"/>
</dbReference>
<evidence type="ECO:0008006" key="3">
    <source>
        <dbReference type="Google" id="ProtNLM"/>
    </source>
</evidence>
<dbReference type="InterPro" id="IPR036782">
    <property type="entry name" value="NE0471-like_N"/>
</dbReference>
<accession>A0A5M6I5C0</accession>
<keyword evidence="2" id="KW-1185">Reference proteome</keyword>
<dbReference type="Gene3D" id="1.10.260.40">
    <property type="entry name" value="lambda repressor-like DNA-binding domains"/>
    <property type="match status" value="1"/>
</dbReference>
<dbReference type="SUPFAM" id="SSF47413">
    <property type="entry name" value="lambda repressor-like DNA-binding domains"/>
    <property type="match status" value="1"/>
</dbReference>
<name>A0A5M6I5C0_9HYPH</name>
<proteinExistence type="predicted"/>